<keyword evidence="1" id="KW-0808">Transferase</keyword>
<evidence type="ECO:0000313" key="2">
    <source>
        <dbReference type="Proteomes" id="UP000031829"/>
    </source>
</evidence>
<dbReference type="GO" id="GO:0016747">
    <property type="term" value="F:acyltransferase activity, transferring groups other than amino-acyl groups"/>
    <property type="evidence" value="ECO:0007669"/>
    <property type="project" value="InterPro"/>
</dbReference>
<dbReference type="KEGG" id="bmeg:BG04_4411"/>
<protein>
    <submittedName>
        <fullName evidence="1">Acetyltransferase family protein</fullName>
    </submittedName>
</protein>
<dbReference type="Pfam" id="PF13302">
    <property type="entry name" value="Acetyltransf_3"/>
    <property type="match status" value="1"/>
</dbReference>
<dbReference type="SUPFAM" id="SSF55729">
    <property type="entry name" value="Acyl-CoA N-acyltransferases (Nat)"/>
    <property type="match status" value="1"/>
</dbReference>
<dbReference type="Gene3D" id="3.40.630.30">
    <property type="match status" value="1"/>
</dbReference>
<name>A0A0B6ADJ3_PRIM2</name>
<dbReference type="PANTHER" id="PTHR39173">
    <property type="entry name" value="ACETYLTRANSFERASE"/>
    <property type="match status" value="1"/>
</dbReference>
<dbReference type="Proteomes" id="UP000031829">
    <property type="component" value="Chromosome"/>
</dbReference>
<dbReference type="AlphaFoldDB" id="A0A0B6ADJ3"/>
<gene>
    <name evidence="1" type="ORF">BG04_4411</name>
</gene>
<dbReference type="PANTHER" id="PTHR39173:SF1">
    <property type="entry name" value="ACETYLTRANSFERASE"/>
    <property type="match status" value="1"/>
</dbReference>
<dbReference type="PROSITE" id="PS51186">
    <property type="entry name" value="GNAT"/>
    <property type="match status" value="1"/>
</dbReference>
<dbReference type="GeneID" id="93642418"/>
<proteinExistence type="predicted"/>
<dbReference type="RefSeq" id="WP_016763911.1">
    <property type="nucleotide sequence ID" value="NZ_BCVB01000005.1"/>
</dbReference>
<evidence type="ECO:0000313" key="1">
    <source>
        <dbReference type="EMBL" id="AJI22970.1"/>
    </source>
</evidence>
<sequence length="176" mass="20182">METAVLMKPDVAYKKAYMSFYHEWKASGEKMIPWVIAKDPAYFEKMVQELLDAEKGIGLKKGYVPDSTYWLMHHEKVIGVVNIRHELSEILRNSGGHIGYGIRPSERQKGYAKLLLKLSLQEIKKLGVQRALVVCDDWNTASRRTILANGGIQDEDYIEENGAVVQRFWIHTDKMA</sequence>
<accession>A0A0B6ADJ3</accession>
<dbReference type="CDD" id="cd04301">
    <property type="entry name" value="NAT_SF"/>
    <property type="match status" value="1"/>
</dbReference>
<organism evidence="1 2">
    <name type="scientific">Priestia megaterium (strain ATCC 14581 / DSM 32 / CCUG 1817 / JCM 2506 / NBRC 15308 / NCIMB 9376 / NCTC 10342 / NRRL B-14308 / VKM B-512 / Ford 19)</name>
    <name type="common">Bacillus megaterium</name>
    <dbReference type="NCBI Taxonomy" id="1348623"/>
    <lineage>
        <taxon>Bacteria</taxon>
        <taxon>Bacillati</taxon>
        <taxon>Bacillota</taxon>
        <taxon>Bacilli</taxon>
        <taxon>Bacillales</taxon>
        <taxon>Bacillaceae</taxon>
        <taxon>Priestia</taxon>
    </lineage>
</organism>
<dbReference type="EMBL" id="CP009920">
    <property type="protein sequence ID" value="AJI22970.1"/>
    <property type="molecule type" value="Genomic_DNA"/>
</dbReference>
<dbReference type="HOGENOM" id="CLU_113231_3_1_9"/>
<dbReference type="InterPro" id="IPR000182">
    <property type="entry name" value="GNAT_dom"/>
</dbReference>
<reference evidence="1 2" key="1">
    <citation type="journal article" date="2015" name="Genome Announc.">
        <title>Complete genome sequences for 35 biothreat assay-relevant bacillus species.</title>
        <authorList>
            <person name="Johnson S.L."/>
            <person name="Daligault H.E."/>
            <person name="Davenport K.W."/>
            <person name="Jaissle J."/>
            <person name="Frey K.G."/>
            <person name="Ladner J.T."/>
            <person name="Broomall S.M."/>
            <person name="Bishop-Lilly K.A."/>
            <person name="Bruce D.C."/>
            <person name="Gibbons H.S."/>
            <person name="Coyne S.R."/>
            <person name="Lo C.C."/>
            <person name="Meincke L."/>
            <person name="Munk A.C."/>
            <person name="Koroleva G.I."/>
            <person name="Rosenzweig C.N."/>
            <person name="Palacios G.F."/>
            <person name="Redden C.L."/>
            <person name="Minogue T.D."/>
            <person name="Chain P.S."/>
        </authorList>
    </citation>
    <scope>NUCLEOTIDE SEQUENCE [LARGE SCALE GENOMIC DNA]</scope>
    <source>
        <strain evidence="2">ATCC 14581 / DSM 32 / JCM 2506 / NBRC 15308 / NCIMB 9376 / NCTC 10342 / NRRL B-14308 / VKM B-512</strain>
    </source>
</reference>
<dbReference type="InterPro" id="IPR016181">
    <property type="entry name" value="Acyl_CoA_acyltransferase"/>
</dbReference>